<dbReference type="EMBL" id="KL596631">
    <property type="protein sequence ID" value="KER32807.1"/>
    <property type="molecule type" value="Genomic_DNA"/>
</dbReference>
<dbReference type="RefSeq" id="XP_009163528.1">
    <property type="nucleotide sequence ID" value="XM_009165264.1"/>
</dbReference>
<evidence type="ECO:0000313" key="1">
    <source>
        <dbReference type="EMBL" id="KER32807.1"/>
    </source>
</evidence>
<dbReference type="GeneID" id="20315467"/>
<protein>
    <submittedName>
        <fullName evidence="1">Uncharacterized protein</fullName>
    </submittedName>
</protein>
<name>A0A075A3H0_OPIVI</name>
<dbReference type="CTD" id="20315467"/>
<dbReference type="AlphaFoldDB" id="A0A075A3H0"/>
<accession>A0A075A3H0</accession>
<dbReference type="KEGG" id="ovi:T265_01279"/>
<sequence>MVFMRSEPEGHDPCEIHAAIQGNRKECLRSLAKEISSDAVLPQLRRGRLDPHVDLRFVEQCPCECDP</sequence>
<organism evidence="1 2">
    <name type="scientific">Opisthorchis viverrini</name>
    <name type="common">Southeast Asian liver fluke</name>
    <dbReference type="NCBI Taxonomy" id="6198"/>
    <lineage>
        <taxon>Eukaryota</taxon>
        <taxon>Metazoa</taxon>
        <taxon>Spiralia</taxon>
        <taxon>Lophotrochozoa</taxon>
        <taxon>Platyhelminthes</taxon>
        <taxon>Trematoda</taxon>
        <taxon>Digenea</taxon>
        <taxon>Opisthorchiida</taxon>
        <taxon>Opisthorchiata</taxon>
        <taxon>Opisthorchiidae</taxon>
        <taxon>Opisthorchis</taxon>
    </lineage>
</organism>
<keyword evidence="2" id="KW-1185">Reference proteome</keyword>
<gene>
    <name evidence="1" type="ORF">T265_01279</name>
</gene>
<dbReference type="Proteomes" id="UP000054324">
    <property type="component" value="Unassembled WGS sequence"/>
</dbReference>
<reference evidence="1 2" key="1">
    <citation type="submission" date="2013-11" db="EMBL/GenBank/DDBJ databases">
        <title>Opisthorchis viverrini - life in the bile duct.</title>
        <authorList>
            <person name="Young N.D."/>
            <person name="Nagarajan N."/>
            <person name="Lin S.J."/>
            <person name="Korhonen P.K."/>
            <person name="Jex A.R."/>
            <person name="Hall R.S."/>
            <person name="Safavi-Hemami H."/>
            <person name="Kaewkong W."/>
            <person name="Bertrand D."/>
            <person name="Gao S."/>
            <person name="Seet Q."/>
            <person name="Wongkham S."/>
            <person name="Teh B.T."/>
            <person name="Wongkham C."/>
            <person name="Intapan P.M."/>
            <person name="Maleewong W."/>
            <person name="Yang X."/>
            <person name="Hu M."/>
            <person name="Wang Z."/>
            <person name="Hofmann A."/>
            <person name="Sternberg P.W."/>
            <person name="Tan P."/>
            <person name="Wang J."/>
            <person name="Gasser R.B."/>
        </authorList>
    </citation>
    <scope>NUCLEOTIDE SEQUENCE [LARGE SCALE GENOMIC DNA]</scope>
</reference>
<proteinExistence type="predicted"/>
<evidence type="ECO:0000313" key="2">
    <source>
        <dbReference type="Proteomes" id="UP000054324"/>
    </source>
</evidence>